<reference evidence="1" key="1">
    <citation type="journal article" date="2020" name="Fungal Divers.">
        <title>Resolving the Mortierellaceae phylogeny through synthesis of multi-gene phylogenetics and phylogenomics.</title>
        <authorList>
            <person name="Vandepol N."/>
            <person name="Liber J."/>
            <person name="Desiro A."/>
            <person name="Na H."/>
            <person name="Kennedy M."/>
            <person name="Barry K."/>
            <person name="Grigoriev I.V."/>
            <person name="Miller A.N."/>
            <person name="O'Donnell K."/>
            <person name="Stajich J.E."/>
            <person name="Bonito G."/>
        </authorList>
    </citation>
    <scope>NUCLEOTIDE SEQUENCE</scope>
    <source>
        <strain evidence="1">NVP1</strain>
    </source>
</reference>
<keyword evidence="2" id="KW-1185">Reference proteome</keyword>
<dbReference type="Gene3D" id="3.40.50.1110">
    <property type="entry name" value="SGNH hydrolase"/>
    <property type="match status" value="1"/>
</dbReference>
<evidence type="ECO:0000313" key="1">
    <source>
        <dbReference type="EMBL" id="KAF9326363.1"/>
    </source>
</evidence>
<dbReference type="Proteomes" id="UP000696485">
    <property type="component" value="Unassembled WGS sequence"/>
</dbReference>
<protein>
    <submittedName>
        <fullName evidence="1">Uncharacterized protein</fullName>
    </submittedName>
</protein>
<name>A0A9P5VID3_9FUNG</name>
<dbReference type="InterPro" id="IPR036514">
    <property type="entry name" value="SGNH_hydro_sf"/>
</dbReference>
<accession>A0A9P5VID3</accession>
<dbReference type="AlphaFoldDB" id="A0A9P5VID3"/>
<dbReference type="EMBL" id="JAAAUY010000793">
    <property type="protein sequence ID" value="KAF9326363.1"/>
    <property type="molecule type" value="Genomic_DNA"/>
</dbReference>
<proteinExistence type="predicted"/>
<comment type="caution">
    <text evidence="1">The sequence shown here is derived from an EMBL/GenBank/DDBJ whole genome shotgun (WGS) entry which is preliminary data.</text>
</comment>
<evidence type="ECO:0000313" key="2">
    <source>
        <dbReference type="Proteomes" id="UP000696485"/>
    </source>
</evidence>
<organism evidence="1 2">
    <name type="scientific">Podila minutissima</name>
    <dbReference type="NCBI Taxonomy" id="64525"/>
    <lineage>
        <taxon>Eukaryota</taxon>
        <taxon>Fungi</taxon>
        <taxon>Fungi incertae sedis</taxon>
        <taxon>Mucoromycota</taxon>
        <taxon>Mortierellomycotina</taxon>
        <taxon>Mortierellomycetes</taxon>
        <taxon>Mortierellales</taxon>
        <taxon>Mortierellaceae</taxon>
        <taxon>Podila</taxon>
    </lineage>
</organism>
<sequence length="123" mass="13663">MFGIQSLPAMAEIEDYYLPQHRHICKPDLANTLFVVNLQGNEWSFNLTTNPQTVVDNLARGIRRLVALSATRFLFFKNQDYGLIPYVVNSATVSQLMSGLTAVQSRGEDMSSRTISGRGHDAG</sequence>
<gene>
    <name evidence="1" type="ORF">BG006_010193</name>
</gene>